<evidence type="ECO:0000313" key="3">
    <source>
        <dbReference type="Proteomes" id="UP001596160"/>
    </source>
</evidence>
<evidence type="ECO:0000256" key="1">
    <source>
        <dbReference type="SAM" id="MobiDB-lite"/>
    </source>
</evidence>
<organism evidence="2 3">
    <name type="scientific">Streptomyces amakusaensis</name>
    <dbReference type="NCBI Taxonomy" id="67271"/>
    <lineage>
        <taxon>Bacteria</taxon>
        <taxon>Bacillati</taxon>
        <taxon>Actinomycetota</taxon>
        <taxon>Actinomycetes</taxon>
        <taxon>Kitasatosporales</taxon>
        <taxon>Streptomycetaceae</taxon>
        <taxon>Streptomyces</taxon>
    </lineage>
</organism>
<gene>
    <name evidence="2" type="ORF">ACFPRH_33840</name>
</gene>
<proteinExistence type="predicted"/>
<evidence type="ECO:0008006" key="4">
    <source>
        <dbReference type="Google" id="ProtNLM"/>
    </source>
</evidence>
<evidence type="ECO:0000313" key="2">
    <source>
        <dbReference type="EMBL" id="MFC5156709.1"/>
    </source>
</evidence>
<dbReference type="Proteomes" id="UP001596160">
    <property type="component" value="Unassembled WGS sequence"/>
</dbReference>
<accession>A0ABW0ASJ2</accession>
<protein>
    <recommendedName>
        <fullName evidence="4">Lipoprotein</fullName>
    </recommendedName>
</protein>
<keyword evidence="3" id="KW-1185">Reference proteome</keyword>
<feature type="region of interest" description="Disordered" evidence="1">
    <location>
        <begin position="140"/>
        <end position="163"/>
    </location>
</feature>
<feature type="region of interest" description="Disordered" evidence="1">
    <location>
        <begin position="1"/>
        <end position="22"/>
    </location>
</feature>
<reference evidence="3" key="1">
    <citation type="journal article" date="2019" name="Int. J. Syst. Evol. Microbiol.">
        <title>The Global Catalogue of Microorganisms (GCM) 10K type strain sequencing project: providing services to taxonomists for standard genome sequencing and annotation.</title>
        <authorList>
            <consortium name="The Broad Institute Genomics Platform"/>
            <consortium name="The Broad Institute Genome Sequencing Center for Infectious Disease"/>
            <person name="Wu L."/>
            <person name="Ma J."/>
        </authorList>
    </citation>
    <scope>NUCLEOTIDE SEQUENCE [LARGE SCALE GENOMIC DNA]</scope>
    <source>
        <strain evidence="3">PCU 266</strain>
    </source>
</reference>
<name>A0ABW0ASJ2_9ACTN</name>
<comment type="caution">
    <text evidence="2">The sequence shown here is derived from an EMBL/GenBank/DDBJ whole genome shotgun (WGS) entry which is preliminary data.</text>
</comment>
<sequence>MTTASLPARHTTIPGPQRRRRLRRTTGAATALLLAALTGGCDWTENRRVMSEAEFREHLTLTQKAGEDAVRSLGETPSSVIAGREMANASCKDDFGTDPDGTTRDQPTVTWAPQLATPAAYNAAIAALREAWTQQGLTAQDLPAPEPDEPGAGLPGIRTTDDHGIELSLRPSSYSGKPTLLADGGCVRHRGILVDWE</sequence>
<dbReference type="RefSeq" id="WP_344485953.1">
    <property type="nucleotide sequence ID" value="NZ_BAAASB010000032.1"/>
</dbReference>
<dbReference type="EMBL" id="JBHSKP010000040">
    <property type="protein sequence ID" value="MFC5156709.1"/>
    <property type="molecule type" value="Genomic_DNA"/>
</dbReference>